<name>A0A9P5Y8T7_9AGAR</name>
<reference evidence="7" key="1">
    <citation type="submission" date="2020-11" db="EMBL/GenBank/DDBJ databases">
        <authorList>
            <consortium name="DOE Joint Genome Institute"/>
            <person name="Ahrendt S."/>
            <person name="Riley R."/>
            <person name="Andreopoulos W."/>
            <person name="Labutti K."/>
            <person name="Pangilinan J."/>
            <person name="Ruiz-Duenas F.J."/>
            <person name="Barrasa J.M."/>
            <person name="Sanchez-Garcia M."/>
            <person name="Camarero S."/>
            <person name="Miyauchi S."/>
            <person name="Serrano A."/>
            <person name="Linde D."/>
            <person name="Babiker R."/>
            <person name="Drula E."/>
            <person name="Ayuso-Fernandez I."/>
            <person name="Pacheco R."/>
            <person name="Padilla G."/>
            <person name="Ferreira P."/>
            <person name="Barriuso J."/>
            <person name="Kellner H."/>
            <person name="Castanera R."/>
            <person name="Alfaro M."/>
            <person name="Ramirez L."/>
            <person name="Pisabarro A.G."/>
            <person name="Kuo A."/>
            <person name="Tritt A."/>
            <person name="Lipzen A."/>
            <person name="He G."/>
            <person name="Yan M."/>
            <person name="Ng V."/>
            <person name="Cullen D."/>
            <person name="Martin F."/>
            <person name="Rosso M.-N."/>
            <person name="Henrissat B."/>
            <person name="Hibbett D."/>
            <person name="Martinez A.T."/>
            <person name="Grigoriev I.V."/>
        </authorList>
    </citation>
    <scope>NUCLEOTIDE SEQUENCE</scope>
    <source>
        <strain evidence="7">CBS 247.69</strain>
    </source>
</reference>
<evidence type="ECO:0000313" key="7">
    <source>
        <dbReference type="EMBL" id="KAF9465677.1"/>
    </source>
</evidence>
<evidence type="ECO:0000256" key="5">
    <source>
        <dbReference type="PIRSR" id="PIRSR602401-1"/>
    </source>
</evidence>
<dbReference type="GO" id="GO:0005506">
    <property type="term" value="F:iron ion binding"/>
    <property type="evidence" value="ECO:0007669"/>
    <property type="project" value="InterPro"/>
</dbReference>
<gene>
    <name evidence="7" type="ORF">BDZ94DRAFT_1252873</name>
</gene>
<comment type="similarity">
    <text evidence="6">Belongs to the cytochrome P450 family.</text>
</comment>
<dbReference type="GO" id="GO:0020037">
    <property type="term" value="F:heme binding"/>
    <property type="evidence" value="ECO:0007669"/>
    <property type="project" value="InterPro"/>
</dbReference>
<dbReference type="PRINTS" id="PR00385">
    <property type="entry name" value="P450"/>
</dbReference>
<dbReference type="GO" id="GO:0004497">
    <property type="term" value="F:monooxygenase activity"/>
    <property type="evidence" value="ECO:0007669"/>
    <property type="project" value="UniProtKB-KW"/>
</dbReference>
<accession>A0A9P5Y8T7</accession>
<dbReference type="PRINTS" id="PR00463">
    <property type="entry name" value="EP450I"/>
</dbReference>
<proteinExistence type="inferred from homology"/>
<keyword evidence="3 5" id="KW-0479">Metal-binding</keyword>
<dbReference type="Pfam" id="PF00067">
    <property type="entry name" value="p450"/>
    <property type="match status" value="1"/>
</dbReference>
<comment type="cofactor">
    <cofactor evidence="1 5">
        <name>heme</name>
        <dbReference type="ChEBI" id="CHEBI:30413"/>
    </cofactor>
</comment>
<dbReference type="AlphaFoldDB" id="A0A9P5Y8T7"/>
<dbReference type="SUPFAM" id="SSF48264">
    <property type="entry name" value="Cytochrome P450"/>
    <property type="match status" value="1"/>
</dbReference>
<organism evidence="7 8">
    <name type="scientific">Collybia nuda</name>
    <dbReference type="NCBI Taxonomy" id="64659"/>
    <lineage>
        <taxon>Eukaryota</taxon>
        <taxon>Fungi</taxon>
        <taxon>Dikarya</taxon>
        <taxon>Basidiomycota</taxon>
        <taxon>Agaricomycotina</taxon>
        <taxon>Agaricomycetes</taxon>
        <taxon>Agaricomycetidae</taxon>
        <taxon>Agaricales</taxon>
        <taxon>Tricholomatineae</taxon>
        <taxon>Clitocybaceae</taxon>
        <taxon>Collybia</taxon>
    </lineage>
</organism>
<evidence type="ECO:0000256" key="1">
    <source>
        <dbReference type="ARBA" id="ARBA00001971"/>
    </source>
</evidence>
<keyword evidence="5 6" id="KW-0349">Heme</keyword>
<evidence type="ECO:0000256" key="4">
    <source>
        <dbReference type="ARBA" id="ARBA00023004"/>
    </source>
</evidence>
<dbReference type="OrthoDB" id="1470350at2759"/>
<dbReference type="GO" id="GO:0016705">
    <property type="term" value="F:oxidoreductase activity, acting on paired donors, with incorporation or reduction of molecular oxygen"/>
    <property type="evidence" value="ECO:0007669"/>
    <property type="project" value="InterPro"/>
</dbReference>
<dbReference type="EMBL" id="MU150245">
    <property type="protein sequence ID" value="KAF9465677.1"/>
    <property type="molecule type" value="Genomic_DNA"/>
</dbReference>
<evidence type="ECO:0000256" key="2">
    <source>
        <dbReference type="ARBA" id="ARBA00005179"/>
    </source>
</evidence>
<dbReference type="InterPro" id="IPR002401">
    <property type="entry name" value="Cyt_P450_E_grp-I"/>
</dbReference>
<feature type="binding site" description="axial binding residue" evidence="5">
    <location>
        <position position="338"/>
    </location>
    <ligand>
        <name>heme</name>
        <dbReference type="ChEBI" id="CHEBI:30413"/>
    </ligand>
    <ligandPart>
        <name>Fe</name>
        <dbReference type="ChEBI" id="CHEBI:18248"/>
    </ligandPart>
</feature>
<evidence type="ECO:0000256" key="3">
    <source>
        <dbReference type="ARBA" id="ARBA00022723"/>
    </source>
</evidence>
<keyword evidence="8" id="KW-1185">Reference proteome</keyword>
<protein>
    <submittedName>
        <fullName evidence="7">Cytochrome P450</fullName>
    </submittedName>
</protein>
<evidence type="ECO:0000256" key="6">
    <source>
        <dbReference type="RuleBase" id="RU000461"/>
    </source>
</evidence>
<comment type="caution">
    <text evidence="7">The sequence shown here is derived from an EMBL/GenBank/DDBJ whole genome shotgun (WGS) entry which is preliminary data.</text>
</comment>
<dbReference type="PROSITE" id="PS00086">
    <property type="entry name" value="CYTOCHROME_P450"/>
    <property type="match status" value="1"/>
</dbReference>
<dbReference type="PANTHER" id="PTHR24305:SF223">
    <property type="entry name" value="CYTOCHROME P450-DIT2"/>
    <property type="match status" value="1"/>
</dbReference>
<sequence>MWVVHIVDYEVGQVAMKDKTWVRQLPPQDLLFWKFVGHQNLVFTNGDEWKRHSRVVTSVFLRQPPIQDFVAVAQRLLNAMNRDTNKTMRWDKLTRRVTIDILSTTILGSDIQAIDHPDSPITSTYNRCMENLTAPPYIFLPFLDKYFPRKGLVDDSAYLRAHFSDLIKKKSTNPGNDLISLMLAEPSFSEQDVLDNVSLFFVAGHETTAGALSSIVYYFATHPEHQETARAEVARILSPKDTLDTTLITQMPFVYACIQESMRMNNPSNFTLPRSNSIPTTLGKYAIPTGTLMCFSMSGVHHLEKTWESHEEYLPRRFMDSGAGAGGTAFFGAGLRQCPARHFAMWELRTITIMLLNEFRWTLPPGSIHEERVKNSFSFSTNLNLPTDLFVTFERLRA</sequence>
<keyword evidence="6" id="KW-0503">Monooxygenase</keyword>
<keyword evidence="4 5" id="KW-0408">Iron</keyword>
<dbReference type="InterPro" id="IPR050121">
    <property type="entry name" value="Cytochrome_P450_monoxygenase"/>
</dbReference>
<keyword evidence="6" id="KW-0560">Oxidoreductase</keyword>
<dbReference type="PANTHER" id="PTHR24305">
    <property type="entry name" value="CYTOCHROME P450"/>
    <property type="match status" value="1"/>
</dbReference>
<comment type="pathway">
    <text evidence="2">Secondary metabolite biosynthesis.</text>
</comment>
<dbReference type="InterPro" id="IPR017972">
    <property type="entry name" value="Cyt_P450_CS"/>
</dbReference>
<dbReference type="CDD" id="cd00302">
    <property type="entry name" value="cytochrome_P450"/>
    <property type="match status" value="1"/>
</dbReference>
<dbReference type="Gene3D" id="1.10.630.10">
    <property type="entry name" value="Cytochrome P450"/>
    <property type="match status" value="1"/>
</dbReference>
<dbReference type="InterPro" id="IPR001128">
    <property type="entry name" value="Cyt_P450"/>
</dbReference>
<dbReference type="Proteomes" id="UP000807353">
    <property type="component" value="Unassembled WGS sequence"/>
</dbReference>
<evidence type="ECO:0000313" key="8">
    <source>
        <dbReference type="Proteomes" id="UP000807353"/>
    </source>
</evidence>
<dbReference type="InterPro" id="IPR036396">
    <property type="entry name" value="Cyt_P450_sf"/>
</dbReference>